<dbReference type="EMBL" id="LCNO01000021">
    <property type="protein sequence ID" value="KKU57265.1"/>
    <property type="molecule type" value="Genomic_DNA"/>
</dbReference>
<organism evidence="1 2">
    <name type="scientific">Candidatus Amesbacteria bacterium GW2011_GWA2_47_11b</name>
    <dbReference type="NCBI Taxonomy" id="1618358"/>
    <lineage>
        <taxon>Bacteria</taxon>
        <taxon>Candidatus Amesiibacteriota</taxon>
    </lineage>
</organism>
<reference evidence="1 2" key="1">
    <citation type="journal article" date="2015" name="Nature">
        <title>rRNA introns, odd ribosomes, and small enigmatic genomes across a large radiation of phyla.</title>
        <authorList>
            <person name="Brown C.T."/>
            <person name="Hug L.A."/>
            <person name="Thomas B.C."/>
            <person name="Sharon I."/>
            <person name="Castelle C.J."/>
            <person name="Singh A."/>
            <person name="Wilkins M.J."/>
            <person name="Williams K.H."/>
            <person name="Banfield J.F."/>
        </authorList>
    </citation>
    <scope>NUCLEOTIDE SEQUENCE [LARGE SCALE GENOMIC DNA]</scope>
</reference>
<gene>
    <name evidence="1" type="ORF">UX80_C0021G0015</name>
</gene>
<dbReference type="AlphaFoldDB" id="A0A0G1UHS4"/>
<protein>
    <submittedName>
        <fullName evidence="1">Uncharacterized protein</fullName>
    </submittedName>
</protein>
<sequence>MTMTVSITDFRNNIFKYTSLMLEGYEFEVEKGGRKVFKTVKVVDDSAAKARNLLKILIQM</sequence>
<comment type="caution">
    <text evidence="1">The sequence shown here is derived from an EMBL/GenBank/DDBJ whole genome shotgun (WGS) entry which is preliminary data.</text>
</comment>
<evidence type="ECO:0000313" key="1">
    <source>
        <dbReference type="EMBL" id="KKU57265.1"/>
    </source>
</evidence>
<name>A0A0G1UHS4_9BACT</name>
<dbReference type="STRING" id="1618358.UX80_C0021G0015"/>
<proteinExistence type="predicted"/>
<evidence type="ECO:0000313" key="2">
    <source>
        <dbReference type="Proteomes" id="UP000034307"/>
    </source>
</evidence>
<dbReference type="Proteomes" id="UP000034307">
    <property type="component" value="Unassembled WGS sequence"/>
</dbReference>
<accession>A0A0G1UHS4</accession>